<dbReference type="Pfam" id="PF04954">
    <property type="entry name" value="SIP"/>
    <property type="match status" value="1"/>
</dbReference>
<gene>
    <name evidence="2" type="ORF">ACFQWG_11320</name>
</gene>
<organism evidence="2 3">
    <name type="scientific">Schaalia naturae</name>
    <dbReference type="NCBI Taxonomy" id="635203"/>
    <lineage>
        <taxon>Bacteria</taxon>
        <taxon>Bacillati</taxon>
        <taxon>Actinomycetota</taxon>
        <taxon>Actinomycetes</taxon>
        <taxon>Actinomycetales</taxon>
        <taxon>Actinomycetaceae</taxon>
        <taxon>Schaalia</taxon>
    </lineage>
</organism>
<dbReference type="CDD" id="cd06193">
    <property type="entry name" value="siderophore_interacting"/>
    <property type="match status" value="1"/>
</dbReference>
<dbReference type="InterPro" id="IPR039261">
    <property type="entry name" value="FNR_nucleotide-bd"/>
</dbReference>
<evidence type="ECO:0000313" key="2">
    <source>
        <dbReference type="EMBL" id="MFC7581783.1"/>
    </source>
</evidence>
<proteinExistence type="predicted"/>
<sequence>MTRSPSLVRTKVRHELRRRSVTVTATRRLTPGMVRVTVAGRDLADFQAPGPADHLKLILPGADGEPVLRDYTPSTFRPVPDGTASPAEPGSPAVQGLPELDIDLVLHGDEGPASAWARRAAPGDRVELGGPRGSFLLEQAGASAVLIADETGFPAVARMVAALPPDVAVTVLLAPLDPANAAYFDGADVRGADLRWFTGASRAEDLGIAVRAVPQRPGTWFFLAGETGLLIPLRRHLRHERGLPASQVVAQGYWKHGVAALDHHAPLDPQDPD</sequence>
<evidence type="ECO:0000259" key="1">
    <source>
        <dbReference type="PROSITE" id="PS51384"/>
    </source>
</evidence>
<dbReference type="InterPro" id="IPR017938">
    <property type="entry name" value="Riboflavin_synthase-like_b-brl"/>
</dbReference>
<accession>A0ABW2SR00</accession>
<dbReference type="Gene3D" id="3.40.50.80">
    <property type="entry name" value="Nucleotide-binding domain of ferredoxin-NADP reductase (FNR) module"/>
    <property type="match status" value="1"/>
</dbReference>
<dbReference type="InterPro" id="IPR007037">
    <property type="entry name" value="SIP_rossman_dom"/>
</dbReference>
<dbReference type="EMBL" id="JBHTEF010000001">
    <property type="protein sequence ID" value="MFC7581783.1"/>
    <property type="molecule type" value="Genomic_DNA"/>
</dbReference>
<dbReference type="InterPro" id="IPR013113">
    <property type="entry name" value="SIP_FAD-bd"/>
</dbReference>
<protein>
    <submittedName>
        <fullName evidence="2">Siderophore-interacting protein</fullName>
    </submittedName>
</protein>
<dbReference type="InterPro" id="IPR039374">
    <property type="entry name" value="SIP_fam"/>
</dbReference>
<dbReference type="Proteomes" id="UP001596527">
    <property type="component" value="Unassembled WGS sequence"/>
</dbReference>
<reference evidence="3" key="1">
    <citation type="journal article" date="2019" name="Int. J. Syst. Evol. Microbiol.">
        <title>The Global Catalogue of Microorganisms (GCM) 10K type strain sequencing project: providing services to taxonomists for standard genome sequencing and annotation.</title>
        <authorList>
            <consortium name="The Broad Institute Genomics Platform"/>
            <consortium name="The Broad Institute Genome Sequencing Center for Infectious Disease"/>
            <person name="Wu L."/>
            <person name="Ma J."/>
        </authorList>
    </citation>
    <scope>NUCLEOTIDE SEQUENCE [LARGE SCALE GENOMIC DNA]</scope>
    <source>
        <strain evidence="3">CCUG 56698</strain>
    </source>
</reference>
<dbReference type="SUPFAM" id="SSF63380">
    <property type="entry name" value="Riboflavin synthase domain-like"/>
    <property type="match status" value="1"/>
</dbReference>
<dbReference type="Pfam" id="PF08021">
    <property type="entry name" value="FAD_binding_9"/>
    <property type="match status" value="1"/>
</dbReference>
<dbReference type="PROSITE" id="PS51384">
    <property type="entry name" value="FAD_FR"/>
    <property type="match status" value="1"/>
</dbReference>
<dbReference type="InterPro" id="IPR017927">
    <property type="entry name" value="FAD-bd_FR_type"/>
</dbReference>
<dbReference type="Gene3D" id="2.40.30.10">
    <property type="entry name" value="Translation factors"/>
    <property type="match status" value="1"/>
</dbReference>
<evidence type="ECO:0000313" key="3">
    <source>
        <dbReference type="Proteomes" id="UP001596527"/>
    </source>
</evidence>
<name>A0ABW2SR00_9ACTO</name>
<comment type="caution">
    <text evidence="2">The sequence shown here is derived from an EMBL/GenBank/DDBJ whole genome shotgun (WGS) entry which is preliminary data.</text>
</comment>
<dbReference type="RefSeq" id="WP_380975379.1">
    <property type="nucleotide sequence ID" value="NZ_JBHTEF010000001.1"/>
</dbReference>
<keyword evidence="3" id="KW-1185">Reference proteome</keyword>
<dbReference type="PANTHER" id="PTHR30157">
    <property type="entry name" value="FERRIC REDUCTASE, NADPH-DEPENDENT"/>
    <property type="match status" value="1"/>
</dbReference>
<feature type="domain" description="FAD-binding FR-type" evidence="1">
    <location>
        <begin position="16"/>
        <end position="138"/>
    </location>
</feature>
<dbReference type="PANTHER" id="PTHR30157:SF0">
    <property type="entry name" value="NADPH-DEPENDENT FERRIC-CHELATE REDUCTASE"/>
    <property type="match status" value="1"/>
</dbReference>